<proteinExistence type="predicted"/>
<name>A0A6J5N5N2_9CAUD</name>
<dbReference type="PROSITE" id="PS51257">
    <property type="entry name" value="PROKAR_LIPOPROTEIN"/>
    <property type="match status" value="1"/>
</dbReference>
<accession>A0A6J5N5N2</accession>
<gene>
    <name evidence="1" type="ORF">UFOVP610_17</name>
</gene>
<evidence type="ECO:0000313" key="1">
    <source>
        <dbReference type="EMBL" id="CAB4152550.1"/>
    </source>
</evidence>
<reference evidence="1" key="1">
    <citation type="submission" date="2020-04" db="EMBL/GenBank/DDBJ databases">
        <authorList>
            <person name="Chiriac C."/>
            <person name="Salcher M."/>
            <person name="Ghai R."/>
            <person name="Kavagutti S V."/>
        </authorList>
    </citation>
    <scope>NUCLEOTIDE SEQUENCE</scope>
</reference>
<evidence type="ECO:0008006" key="2">
    <source>
        <dbReference type="Google" id="ProtNLM"/>
    </source>
</evidence>
<sequence>MKKFKLVVLSLTASFGFIGCASVEKISMKDGKPLYQSTCRGNTSECHVLASKQCSGSYEIIETSGNLTQRFIIFQCK</sequence>
<protein>
    <recommendedName>
        <fullName evidence="2">Lipoprotein</fullName>
    </recommendedName>
</protein>
<dbReference type="EMBL" id="LR796582">
    <property type="protein sequence ID" value="CAB4152550.1"/>
    <property type="molecule type" value="Genomic_DNA"/>
</dbReference>
<organism evidence="1">
    <name type="scientific">uncultured Caudovirales phage</name>
    <dbReference type="NCBI Taxonomy" id="2100421"/>
    <lineage>
        <taxon>Viruses</taxon>
        <taxon>Duplodnaviria</taxon>
        <taxon>Heunggongvirae</taxon>
        <taxon>Uroviricota</taxon>
        <taxon>Caudoviricetes</taxon>
        <taxon>Peduoviridae</taxon>
        <taxon>Maltschvirus</taxon>
        <taxon>Maltschvirus maltsch</taxon>
    </lineage>
</organism>